<accession>A0ACB7XF87</accession>
<dbReference type="Proteomes" id="UP000828048">
    <property type="component" value="Chromosome 10"/>
</dbReference>
<gene>
    <name evidence="1" type="ORF">Vadar_003533</name>
</gene>
<evidence type="ECO:0000313" key="1">
    <source>
        <dbReference type="EMBL" id="KAH7839391.1"/>
    </source>
</evidence>
<comment type="caution">
    <text evidence="1">The sequence shown here is derived from an EMBL/GenBank/DDBJ whole genome shotgun (WGS) entry which is preliminary data.</text>
</comment>
<sequence length="480" mass="53646">MDDQGTELQPHVLIIPYPGQGHVTPMLKLAELLCHAGIHVTFLVTDDNHRRLRLRHSTVQSHLASYSEFRFETISDGLPEDHPRSGDRVMEVFFSFLATAEPLLKEMLRYDRVRGSDSGRKRITCIIADGLLGFAIDVGEEIGIPVISFRTTGAGNFWAFFCASKLIEAGEFPFQGNNMDVPIKSVPGMDGFLRRRDLPNFYRVKDIADKKLQEIVSATQKAARAGAMILNTFEELEGPILAHASSHCPHIYTIGPLHAHVKVRVASPITLNSLWEEDMSCMTWLDAQLPKSVIYVSFGSAATMTEDHLMEFWHGLVNSGKQFLWVIRPDSVVGKDWEKCLSTEILKGTKERGCIIGWAPQEEVLAHKSVGGFVTHSGWNSTLESIVAGVPMICWPHFGDQPLNSRLVGEVWKLGLDMKDTCDRVIIEKMIKDLLDVKKEEFQLLSDRMAKLAQNAVTDGGSSYNNLDCLIRDIKLMGVD</sequence>
<protein>
    <submittedName>
        <fullName evidence="1">Uncharacterized protein</fullName>
    </submittedName>
</protein>
<name>A0ACB7XF87_9ERIC</name>
<proteinExistence type="predicted"/>
<organism evidence="1 2">
    <name type="scientific">Vaccinium darrowii</name>
    <dbReference type="NCBI Taxonomy" id="229202"/>
    <lineage>
        <taxon>Eukaryota</taxon>
        <taxon>Viridiplantae</taxon>
        <taxon>Streptophyta</taxon>
        <taxon>Embryophyta</taxon>
        <taxon>Tracheophyta</taxon>
        <taxon>Spermatophyta</taxon>
        <taxon>Magnoliopsida</taxon>
        <taxon>eudicotyledons</taxon>
        <taxon>Gunneridae</taxon>
        <taxon>Pentapetalae</taxon>
        <taxon>asterids</taxon>
        <taxon>Ericales</taxon>
        <taxon>Ericaceae</taxon>
        <taxon>Vaccinioideae</taxon>
        <taxon>Vaccinieae</taxon>
        <taxon>Vaccinium</taxon>
    </lineage>
</organism>
<keyword evidence="2" id="KW-1185">Reference proteome</keyword>
<dbReference type="EMBL" id="CM037160">
    <property type="protein sequence ID" value="KAH7839391.1"/>
    <property type="molecule type" value="Genomic_DNA"/>
</dbReference>
<evidence type="ECO:0000313" key="2">
    <source>
        <dbReference type="Proteomes" id="UP000828048"/>
    </source>
</evidence>
<reference evidence="1 2" key="1">
    <citation type="journal article" date="2021" name="Hortic Res">
        <title>High-quality reference genome and annotation aids understanding of berry development for evergreen blueberry (Vaccinium darrowii).</title>
        <authorList>
            <person name="Yu J."/>
            <person name="Hulse-Kemp A.M."/>
            <person name="Babiker E."/>
            <person name="Staton M."/>
        </authorList>
    </citation>
    <scope>NUCLEOTIDE SEQUENCE [LARGE SCALE GENOMIC DNA]</scope>
    <source>
        <strain evidence="2">cv. NJ 8807/NJ 8810</strain>
        <tissue evidence="1">Young leaf</tissue>
    </source>
</reference>